<name>A0A9X2FTL6_9GAMM</name>
<protein>
    <submittedName>
        <fullName evidence="3">VWA domain-containing protein</fullName>
    </submittedName>
</protein>
<dbReference type="EMBL" id="JAMZDE010000001">
    <property type="protein sequence ID" value="MCP1338327.1"/>
    <property type="molecule type" value="Genomic_DNA"/>
</dbReference>
<accession>A0A9X2FTL6</accession>
<feature type="transmembrane region" description="Helical" evidence="1">
    <location>
        <begin position="814"/>
        <end position="832"/>
    </location>
</feature>
<evidence type="ECO:0000256" key="1">
    <source>
        <dbReference type="SAM" id="Phobius"/>
    </source>
</evidence>
<dbReference type="SUPFAM" id="SSF53300">
    <property type="entry name" value="vWA-like"/>
    <property type="match status" value="2"/>
</dbReference>
<dbReference type="RefSeq" id="WP_253617342.1">
    <property type="nucleotide sequence ID" value="NZ_JAMZDE010000001.1"/>
</dbReference>
<feature type="domain" description="VWFA" evidence="2">
    <location>
        <begin position="412"/>
        <end position="585"/>
    </location>
</feature>
<dbReference type="Gene3D" id="3.40.50.410">
    <property type="entry name" value="von Willebrand factor, type A domain"/>
    <property type="match status" value="2"/>
</dbReference>
<dbReference type="PANTHER" id="PTHR37947">
    <property type="entry name" value="BLL2462 PROTEIN"/>
    <property type="match status" value="1"/>
</dbReference>
<dbReference type="InterPro" id="IPR002035">
    <property type="entry name" value="VWF_A"/>
</dbReference>
<keyword evidence="1" id="KW-0812">Transmembrane</keyword>
<keyword evidence="1" id="KW-0472">Membrane</keyword>
<evidence type="ECO:0000313" key="4">
    <source>
        <dbReference type="Proteomes" id="UP001139474"/>
    </source>
</evidence>
<comment type="caution">
    <text evidence="3">The sequence shown here is derived from an EMBL/GenBank/DDBJ whole genome shotgun (WGS) entry which is preliminary data.</text>
</comment>
<proteinExistence type="predicted"/>
<dbReference type="Pfam" id="PF00092">
    <property type="entry name" value="VWA"/>
    <property type="match status" value="1"/>
</dbReference>
<dbReference type="SMART" id="SM00327">
    <property type="entry name" value="VWA"/>
    <property type="match status" value="1"/>
</dbReference>
<evidence type="ECO:0000259" key="2">
    <source>
        <dbReference type="PROSITE" id="PS50234"/>
    </source>
</evidence>
<feature type="transmembrane region" description="Helical" evidence="1">
    <location>
        <begin position="38"/>
        <end position="57"/>
    </location>
</feature>
<dbReference type="InterPro" id="IPR029062">
    <property type="entry name" value="Class_I_gatase-like"/>
</dbReference>
<keyword evidence="4" id="KW-1185">Reference proteome</keyword>
<evidence type="ECO:0000313" key="3">
    <source>
        <dbReference type="EMBL" id="MCP1338327.1"/>
    </source>
</evidence>
<dbReference type="Proteomes" id="UP001139474">
    <property type="component" value="Unassembled WGS sequence"/>
</dbReference>
<sequence>MNITFSHPLYGLLLLLIPLLWWFAAATTDWRKKLLRSVLLSCIIVALMEPVGLFAQLRSTQVFIWDNSPSVTTAQQQEARASIEQKLAQLTDSDNAVVIQLHPSQQDFPVSTLTIASQSSITDSSSSLSMALELALQQIPVGEMGAITLYSDGHATDSHWQSAITQLQERNIRLHTVALQSRSQTPFIAALKVSDARVTQRVKVAANLAGDVSLLNVDTVQLSLYQLAESKATTRHPLKLLARSPAYDINDSDSLPASLTLSFVAPQADFIPVLARLENAQDGSPLTSDPQQQWHDVIAIQPPLPLLHIGDSSAHESLERLLGPGFQVTTQQPEQFQGVADNALVLLNNVTASRFSKNSQQRLLQSIEQGTGLFVSGGQRAFVDDNFASSTLAPALPVRVPPQQTLNQDSIALAIVIDSSGSMMGDPLRLAKQMARLAVQKLKPSDQVGVVEFYGARQWAVPMQLAEHAELIERSIGKMQAQGGSTLFPAIEEAYFGLKNVTARYKHLLVISDAGVEENNYRQLLKHIVSENITVSTALVGSNQEGEQRMVDLARWGHGRYYSINNDFDMVQLDFNAPQLTPDEIYQQDQFNVSLHRNDWWPKALTPPPLRGFIKADKRLAATTLASVAQQPLLSSWQYGSGRVTTLLTEILGTGSETWSDWPDYGNWLARALQHTAQQQQPYQMTLQRQFSQLRVDITANQANALPPQLSRVSADGSLITEPLTRRAPHHWVAILEQPSSEAARLILQQGGWQQFAAQRADADLHAELQVANWQKLSLPALAEAGQGQYWSTVSDTLLGQSLQRQQGQRAVVLWPWLASLALILYLLDILYRRWPASWTRNGRWRVRK</sequence>
<feature type="transmembrane region" description="Helical" evidence="1">
    <location>
        <begin position="6"/>
        <end position="26"/>
    </location>
</feature>
<keyword evidence="1" id="KW-1133">Transmembrane helix</keyword>
<dbReference type="PANTHER" id="PTHR37947:SF2">
    <property type="entry name" value="VON WILLEBRAND FACTOR TYPE A"/>
    <property type="match status" value="1"/>
</dbReference>
<reference evidence="3" key="1">
    <citation type="submission" date="2022-06" db="EMBL/GenBank/DDBJ databases">
        <title>Idiomarina rhizosphaerae M1R2S28.</title>
        <authorList>
            <person name="Sun J.-Q."/>
            <person name="Li L.-F."/>
        </authorList>
    </citation>
    <scope>NUCLEOTIDE SEQUENCE</scope>
    <source>
        <strain evidence="3">M1R2S28</strain>
    </source>
</reference>
<dbReference type="InterPro" id="IPR036465">
    <property type="entry name" value="vWFA_dom_sf"/>
</dbReference>
<dbReference type="AlphaFoldDB" id="A0A9X2FTL6"/>
<dbReference type="Gene3D" id="3.40.50.880">
    <property type="match status" value="1"/>
</dbReference>
<dbReference type="PROSITE" id="PS50234">
    <property type="entry name" value="VWFA"/>
    <property type="match status" value="1"/>
</dbReference>
<gene>
    <name evidence="3" type="ORF">NJR55_01860</name>
</gene>
<dbReference type="SUPFAM" id="SSF52317">
    <property type="entry name" value="Class I glutamine amidotransferase-like"/>
    <property type="match status" value="1"/>
</dbReference>
<organism evidence="3 4">
    <name type="scientific">Idiomarina rhizosphaerae</name>
    <dbReference type="NCBI Taxonomy" id="2961572"/>
    <lineage>
        <taxon>Bacteria</taxon>
        <taxon>Pseudomonadati</taxon>
        <taxon>Pseudomonadota</taxon>
        <taxon>Gammaproteobacteria</taxon>
        <taxon>Alteromonadales</taxon>
        <taxon>Idiomarinaceae</taxon>
        <taxon>Idiomarina</taxon>
    </lineage>
</organism>